<gene>
    <name evidence="1" type="ORF">BACCOP_03585</name>
</gene>
<dbReference type="Proteomes" id="UP000003146">
    <property type="component" value="Unassembled WGS sequence"/>
</dbReference>
<proteinExistence type="predicted"/>
<comment type="caution">
    <text evidence="1">The sequence shown here is derived from an EMBL/GenBank/DDBJ whole genome shotgun (WGS) entry which is preliminary data.</text>
</comment>
<sequence length="73" mass="7761">MDGAVDAVLRKIQTETTGIGKDCYFRATAMLHTELAHTFGRKVGDSFLEAGEFGQAGVRGKLIRNRSSATGSG</sequence>
<protein>
    <submittedName>
        <fullName evidence="1">Uncharacterized protein</fullName>
    </submittedName>
</protein>
<name>B3JNS0_9BACT</name>
<reference evidence="1 2" key="1">
    <citation type="submission" date="2008-04" db="EMBL/GenBank/DDBJ databases">
        <title>Draft genome sequence of Bacteroides coprocola (DSM 17136).</title>
        <authorList>
            <person name="Sudarsanam P."/>
            <person name="Ley R."/>
            <person name="Guruge J."/>
            <person name="Turnbaugh P.J."/>
            <person name="Mahowald M."/>
            <person name="Liep D."/>
            <person name="Gordon J."/>
        </authorList>
    </citation>
    <scope>NUCLEOTIDE SEQUENCE [LARGE SCALE GENOMIC DNA]</scope>
    <source>
        <strain evidence="1 2">DSM 17136</strain>
    </source>
</reference>
<dbReference type="HOGENOM" id="CLU_2696786_0_0_10"/>
<dbReference type="EMBL" id="ABIY02000118">
    <property type="protein sequence ID" value="EDU99485.1"/>
    <property type="molecule type" value="Genomic_DNA"/>
</dbReference>
<evidence type="ECO:0000313" key="1">
    <source>
        <dbReference type="EMBL" id="EDU99485.1"/>
    </source>
</evidence>
<reference evidence="1 2" key="2">
    <citation type="submission" date="2008-04" db="EMBL/GenBank/DDBJ databases">
        <authorList>
            <person name="Fulton L."/>
            <person name="Clifton S."/>
            <person name="Fulton B."/>
            <person name="Xu J."/>
            <person name="Minx P."/>
            <person name="Pepin K.H."/>
            <person name="Johnson M."/>
            <person name="Thiruvilangam P."/>
            <person name="Bhonagiri V."/>
            <person name="Nash W.E."/>
            <person name="Mardis E.R."/>
            <person name="Wilson R.K."/>
        </authorList>
    </citation>
    <scope>NUCLEOTIDE SEQUENCE [LARGE SCALE GENOMIC DNA]</scope>
    <source>
        <strain evidence="1 2">DSM 17136</strain>
    </source>
</reference>
<organism evidence="1 2">
    <name type="scientific">Phocaeicola coprocola DSM 17136</name>
    <dbReference type="NCBI Taxonomy" id="470145"/>
    <lineage>
        <taxon>Bacteria</taxon>
        <taxon>Pseudomonadati</taxon>
        <taxon>Bacteroidota</taxon>
        <taxon>Bacteroidia</taxon>
        <taxon>Bacteroidales</taxon>
        <taxon>Bacteroidaceae</taxon>
        <taxon>Phocaeicola</taxon>
    </lineage>
</organism>
<dbReference type="AlphaFoldDB" id="B3JNS0"/>
<accession>B3JNS0</accession>
<evidence type="ECO:0000313" key="2">
    <source>
        <dbReference type="Proteomes" id="UP000003146"/>
    </source>
</evidence>